<proteinExistence type="predicted"/>
<gene>
    <name evidence="2" type="ORF">J2S57_004730</name>
</gene>
<protein>
    <submittedName>
        <fullName evidence="2">Uncharacterized protein</fullName>
    </submittedName>
</protein>
<feature type="transmembrane region" description="Helical" evidence="1">
    <location>
        <begin position="143"/>
        <end position="176"/>
    </location>
</feature>
<accession>A0ABT9P8F9</accession>
<evidence type="ECO:0000256" key="1">
    <source>
        <dbReference type="SAM" id="Phobius"/>
    </source>
</evidence>
<keyword evidence="3" id="KW-1185">Reference proteome</keyword>
<keyword evidence="1" id="KW-1133">Transmembrane helix</keyword>
<dbReference type="Proteomes" id="UP001235712">
    <property type="component" value="Unassembled WGS sequence"/>
</dbReference>
<evidence type="ECO:0000313" key="2">
    <source>
        <dbReference type="EMBL" id="MDP9828981.1"/>
    </source>
</evidence>
<feature type="transmembrane region" description="Helical" evidence="1">
    <location>
        <begin position="58"/>
        <end position="81"/>
    </location>
</feature>
<feature type="transmembrane region" description="Helical" evidence="1">
    <location>
        <begin position="93"/>
        <end position="113"/>
    </location>
</feature>
<feature type="transmembrane region" description="Helical" evidence="1">
    <location>
        <begin position="12"/>
        <end position="37"/>
    </location>
</feature>
<evidence type="ECO:0000313" key="3">
    <source>
        <dbReference type="Proteomes" id="UP001235712"/>
    </source>
</evidence>
<organism evidence="2 3">
    <name type="scientific">Kineosporia succinea</name>
    <dbReference type="NCBI Taxonomy" id="84632"/>
    <lineage>
        <taxon>Bacteria</taxon>
        <taxon>Bacillati</taxon>
        <taxon>Actinomycetota</taxon>
        <taxon>Actinomycetes</taxon>
        <taxon>Kineosporiales</taxon>
        <taxon>Kineosporiaceae</taxon>
        <taxon>Kineosporia</taxon>
    </lineage>
</organism>
<dbReference type="EMBL" id="JAUSQZ010000001">
    <property type="protein sequence ID" value="MDP9828981.1"/>
    <property type="molecule type" value="Genomic_DNA"/>
</dbReference>
<keyword evidence="1" id="KW-0472">Membrane</keyword>
<reference evidence="2 3" key="1">
    <citation type="submission" date="2023-07" db="EMBL/GenBank/DDBJ databases">
        <title>Sequencing the genomes of 1000 actinobacteria strains.</title>
        <authorList>
            <person name="Klenk H.-P."/>
        </authorList>
    </citation>
    <scope>NUCLEOTIDE SEQUENCE [LARGE SCALE GENOMIC DNA]</scope>
    <source>
        <strain evidence="2 3">DSM 44388</strain>
    </source>
</reference>
<sequence>MRSASFSLLGETLIVGVLVALGSLGVVTALPALALAARYLRAHLDGRAYGLGGARADFFPAVAALGPASALAAGLLPVLWLNLLIARDAGLPGAGLISTVTYLLMAGVVVVALRRAGAWALGRPHGAATALTETAADLPGTGLLLGAVAMTAAITLMFPPLLLVVGGLLALAGLAVQSRLEPA</sequence>
<comment type="caution">
    <text evidence="2">The sequence shown here is derived from an EMBL/GenBank/DDBJ whole genome shotgun (WGS) entry which is preliminary data.</text>
</comment>
<dbReference type="RefSeq" id="WP_307246733.1">
    <property type="nucleotide sequence ID" value="NZ_JAUSQZ010000001.1"/>
</dbReference>
<name>A0ABT9P8F9_9ACTN</name>
<keyword evidence="1" id="KW-0812">Transmembrane</keyword>